<gene>
    <name evidence="1" type="ORF">METZ01_LOCUS340651</name>
</gene>
<organism evidence="1">
    <name type="scientific">marine metagenome</name>
    <dbReference type="NCBI Taxonomy" id="408172"/>
    <lineage>
        <taxon>unclassified sequences</taxon>
        <taxon>metagenomes</taxon>
        <taxon>ecological metagenomes</taxon>
    </lineage>
</organism>
<sequence>KEGGKSGPPRTLCAGRFFLLGNIYSLYKLH</sequence>
<evidence type="ECO:0000313" key="1">
    <source>
        <dbReference type="EMBL" id="SVC87797.1"/>
    </source>
</evidence>
<protein>
    <submittedName>
        <fullName evidence="1">Uncharacterized protein</fullName>
    </submittedName>
</protein>
<name>A0A382QS55_9ZZZZ</name>
<reference evidence="1" key="1">
    <citation type="submission" date="2018-05" db="EMBL/GenBank/DDBJ databases">
        <authorList>
            <person name="Lanie J.A."/>
            <person name="Ng W.-L."/>
            <person name="Kazmierczak K.M."/>
            <person name="Andrzejewski T.M."/>
            <person name="Davidsen T.M."/>
            <person name="Wayne K.J."/>
            <person name="Tettelin H."/>
            <person name="Glass J.I."/>
            <person name="Rusch D."/>
            <person name="Podicherti R."/>
            <person name="Tsui H.-C.T."/>
            <person name="Winkler M.E."/>
        </authorList>
    </citation>
    <scope>NUCLEOTIDE SEQUENCE</scope>
</reference>
<feature type="non-terminal residue" evidence="1">
    <location>
        <position position="1"/>
    </location>
</feature>
<dbReference type="AlphaFoldDB" id="A0A382QS55"/>
<proteinExistence type="predicted"/>
<dbReference type="EMBL" id="UINC01116217">
    <property type="protein sequence ID" value="SVC87797.1"/>
    <property type="molecule type" value="Genomic_DNA"/>
</dbReference>
<accession>A0A382QS55</accession>